<name>A0A7I7XUQ2_9MYCO</name>
<reference evidence="1" key="1">
    <citation type="journal article" date="2019" name="Emerg. Microbes Infect.">
        <title>Comprehensive subspecies identification of 175 nontuberculous mycobacteria species based on 7547 genomic profiles.</title>
        <authorList>
            <person name="Matsumoto Y."/>
            <person name="Kinjo T."/>
            <person name="Motooka D."/>
            <person name="Nabeya D."/>
            <person name="Jung N."/>
            <person name="Uechi K."/>
            <person name="Horii T."/>
            <person name="Iida T."/>
            <person name="Fujita J."/>
            <person name="Nakamura S."/>
        </authorList>
    </citation>
    <scope>NUCLEOTIDE SEQUENCE [LARGE SCALE GENOMIC DNA]</scope>
    <source>
        <strain evidence="1">JCM 13671</strain>
    </source>
</reference>
<proteinExistence type="predicted"/>
<evidence type="ECO:0000313" key="1">
    <source>
        <dbReference type="EMBL" id="BBZ32985.1"/>
    </source>
</evidence>
<keyword evidence="2" id="KW-1185">Reference proteome</keyword>
<evidence type="ECO:0000313" key="2">
    <source>
        <dbReference type="Proteomes" id="UP000466931"/>
    </source>
</evidence>
<dbReference type="EMBL" id="AP022612">
    <property type="protein sequence ID" value="BBZ32985.1"/>
    <property type="molecule type" value="Genomic_DNA"/>
</dbReference>
<dbReference type="AlphaFoldDB" id="A0A7I7XUQ2"/>
<gene>
    <name evidence="1" type="ORF">MCNF_15900</name>
</gene>
<accession>A0A7I7XUQ2</accession>
<dbReference type="Proteomes" id="UP000466931">
    <property type="component" value="Chromosome"/>
</dbReference>
<reference evidence="1" key="2">
    <citation type="submission" date="2020-02" db="EMBL/GenBank/DDBJ databases">
        <authorList>
            <person name="Matsumoto Y."/>
            <person name="Motooka D."/>
            <person name="Nakamura S."/>
        </authorList>
    </citation>
    <scope>NUCLEOTIDE SEQUENCE</scope>
    <source>
        <strain evidence="1">JCM 13671</strain>
    </source>
</reference>
<protein>
    <submittedName>
        <fullName evidence="1">Uncharacterized protein</fullName>
    </submittedName>
</protein>
<organism evidence="1 2">
    <name type="scientific">Mycolicibacterium confluentis</name>
    <dbReference type="NCBI Taxonomy" id="28047"/>
    <lineage>
        <taxon>Bacteria</taxon>
        <taxon>Bacillati</taxon>
        <taxon>Actinomycetota</taxon>
        <taxon>Actinomycetes</taxon>
        <taxon>Mycobacteriales</taxon>
        <taxon>Mycobacteriaceae</taxon>
        <taxon>Mycolicibacterium</taxon>
    </lineage>
</organism>
<sequence>MVAGALTHRESMLINFANGSYQWVSVKLFDLPAGLGDEAALAALLADVHYRDSYDSREERDSVTVHGPYLLEGISVASFTPIAAADAITELRVWAGYYVQPGAELAAELEREVFARITVADARYRLADLRESAPAPFSPVGTESGVVELVLLDRGAGELALVVASDD</sequence>